<dbReference type="Pfam" id="PF00682">
    <property type="entry name" value="HMGL-like"/>
    <property type="match status" value="1"/>
</dbReference>
<dbReference type="PROSITE" id="PS50991">
    <property type="entry name" value="PYR_CT"/>
    <property type="match status" value="1"/>
</dbReference>
<protein>
    <submittedName>
        <fullName evidence="4">2-isopropylmalate synthase</fullName>
    </submittedName>
</protein>
<dbReference type="InterPro" id="IPR000891">
    <property type="entry name" value="PYR_CT"/>
</dbReference>
<dbReference type="PANTHER" id="PTHR42880">
    <property type="entry name" value="HOMOCITRATE SYNTHASE"/>
    <property type="match status" value="1"/>
</dbReference>
<dbReference type="GO" id="GO:0016740">
    <property type="term" value="F:transferase activity"/>
    <property type="evidence" value="ECO:0007669"/>
    <property type="project" value="UniProtKB-KW"/>
</dbReference>
<organism evidence="4 5">
    <name type="scientific">Abyssobacteria bacterium (strain SURF_5)</name>
    <dbReference type="NCBI Taxonomy" id="2093360"/>
    <lineage>
        <taxon>Bacteria</taxon>
        <taxon>Pseudomonadati</taxon>
        <taxon>Candidatus Hydrogenedentota</taxon>
        <taxon>Candidatus Abyssobacteria</taxon>
    </lineage>
</organism>
<gene>
    <name evidence="4" type="ORF">C4520_21860</name>
</gene>
<evidence type="ECO:0000259" key="3">
    <source>
        <dbReference type="PROSITE" id="PS50991"/>
    </source>
</evidence>
<feature type="domain" description="Pyruvate carboxyltransferase" evidence="3">
    <location>
        <begin position="61"/>
        <end position="331"/>
    </location>
</feature>
<name>A0A3A4NBB3_ABYX5</name>
<comment type="caution">
    <text evidence="4">The sequence shown here is derived from an EMBL/GenBank/DDBJ whole genome shotgun (WGS) entry which is preliminary data.</text>
</comment>
<evidence type="ECO:0000313" key="4">
    <source>
        <dbReference type="EMBL" id="RJP14000.1"/>
    </source>
</evidence>
<reference evidence="4 5" key="1">
    <citation type="journal article" date="2017" name="ISME J.">
        <title>Energy and carbon metabolisms in a deep terrestrial subsurface fluid microbial community.</title>
        <authorList>
            <person name="Momper L."/>
            <person name="Jungbluth S.P."/>
            <person name="Lee M.D."/>
            <person name="Amend J.P."/>
        </authorList>
    </citation>
    <scope>NUCLEOTIDE SEQUENCE [LARGE SCALE GENOMIC DNA]</scope>
    <source>
        <strain evidence="4">SURF_5</strain>
    </source>
</reference>
<dbReference type="InterPro" id="IPR013785">
    <property type="entry name" value="Aldolase_TIM"/>
</dbReference>
<accession>A0A3A4NBB3</accession>
<sequence>MPKKRRLKLSKKTYVLEQDYYHYELRDVTEPNLHRTIFSYEDIPKIPFNHRHVPIAMPNEIWITDTTFRDGQQARPPYTVEQIVQLYKFLHRLGGAKGKIRQTEFFLYTEKDREAVRRCQELDYKFPEITGWIRANRKDLELVREMGLKETGILTSCSDYHIFLKLHKTRKQALEDYLDVVKATLDMGIIPRCHFEDATRADFLGFVIPFAQELMKLSKQYGIPVKIRICDTMGYGVPYDGVSTPRGVQQILYNMLNYGGIPSEYLEWHGHNDFHKVLINASTAWLYGCAAANGTLLGIGERTGNPPLEALVLEYAALRGDLDGMHTPVITEIGHYYRSELGYNIPANFPFVGAEFNTTRAGIHADGALKNEEIYNIFNTEKFLHRPLVVAINDKSGLAGVAFWVNSMLDLKGDKRLDKQDEGVKKLYDWVMAQYENGRTTEISSDEMLHAAQQIMPKRFRKF</sequence>
<dbReference type="PANTHER" id="PTHR42880:SF1">
    <property type="entry name" value="ISOPROPYLMALATE_HOMOCITRATE_CITRAMALATE SYNTHASE FAMILY PROTEIN"/>
    <property type="match status" value="1"/>
</dbReference>
<comment type="similarity">
    <text evidence="1">Belongs to the alpha-IPM synthase/homocitrate synthase family.</text>
</comment>
<dbReference type="EMBL" id="QZKU01000145">
    <property type="protein sequence ID" value="RJP14000.1"/>
    <property type="molecule type" value="Genomic_DNA"/>
</dbReference>
<evidence type="ECO:0000256" key="1">
    <source>
        <dbReference type="ARBA" id="ARBA00006154"/>
    </source>
</evidence>
<evidence type="ECO:0000256" key="2">
    <source>
        <dbReference type="ARBA" id="ARBA00022679"/>
    </source>
</evidence>
<dbReference type="Proteomes" id="UP000265882">
    <property type="component" value="Unassembled WGS sequence"/>
</dbReference>
<dbReference type="AlphaFoldDB" id="A0A3A4NBB3"/>
<dbReference type="Gene3D" id="3.20.20.70">
    <property type="entry name" value="Aldolase class I"/>
    <property type="match status" value="1"/>
</dbReference>
<proteinExistence type="inferred from homology"/>
<keyword evidence="2" id="KW-0808">Transferase</keyword>
<dbReference type="SUPFAM" id="SSF51569">
    <property type="entry name" value="Aldolase"/>
    <property type="match status" value="1"/>
</dbReference>
<evidence type="ECO:0000313" key="5">
    <source>
        <dbReference type="Proteomes" id="UP000265882"/>
    </source>
</evidence>
<dbReference type="CDD" id="cd07947">
    <property type="entry name" value="DRE_TIM_Re_CS"/>
    <property type="match status" value="1"/>
</dbReference>